<reference evidence="4" key="1">
    <citation type="submission" date="2019-10" db="EMBL/GenBank/DDBJ databases">
        <title>Lacipirellula parvula gen. nov., sp. nov., representing a lineage of planctomycetes widespread in freshwater anoxic habitats, and description of the family Lacipirellulaceae.</title>
        <authorList>
            <person name="Dedysh S.N."/>
            <person name="Kulichevskaya I.S."/>
            <person name="Beletsky A.V."/>
            <person name="Rakitin A.L."/>
            <person name="Mardanov A.V."/>
            <person name="Ivanova A.A."/>
            <person name="Saltykova V.X."/>
            <person name="Rijpstra W.I.C."/>
            <person name="Sinninghe Damste J.S."/>
            <person name="Ravin N.V."/>
        </authorList>
    </citation>
    <scope>NUCLEOTIDE SEQUENCE [LARGE SCALE GENOMIC DNA]</scope>
    <source>
        <strain evidence="4">PX69</strain>
    </source>
</reference>
<feature type="transmembrane region" description="Helical" evidence="1">
    <location>
        <begin position="163"/>
        <end position="182"/>
    </location>
</feature>
<sequence length="196" mass="20982">MKIQRNVAGMATAFEAGLGVLGILLCWWFEIPLRERLAVSWNAAGRSVVAVIPMAVLLVVAMRSSWRPLAELRRQVAAMVGVCFSGAAVWELALLSLAAGLGEELLFRGALQPLAARWWGPAIGLVVASLLFGAVHAASVTYFVLATGVGAYLGWLAQASEELVTPIVVHAVYDFAALVWLLRVVRDDAGRDEAVD</sequence>
<proteinExistence type="predicted"/>
<dbReference type="PANTHER" id="PTHR36435">
    <property type="entry name" value="SLR1288 PROTEIN"/>
    <property type="match status" value="1"/>
</dbReference>
<feature type="domain" description="CAAX prenyl protease 2/Lysostaphin resistance protein A-like" evidence="2">
    <location>
        <begin position="88"/>
        <end position="175"/>
    </location>
</feature>
<dbReference type="AlphaFoldDB" id="A0A5K7X7A4"/>
<feature type="transmembrane region" description="Helical" evidence="1">
    <location>
        <begin position="43"/>
        <end position="64"/>
    </location>
</feature>
<dbReference type="KEGG" id="lpav:PLANPX_1314"/>
<organism evidence="3 4">
    <name type="scientific">Lacipirellula parvula</name>
    <dbReference type="NCBI Taxonomy" id="2650471"/>
    <lineage>
        <taxon>Bacteria</taxon>
        <taxon>Pseudomonadati</taxon>
        <taxon>Planctomycetota</taxon>
        <taxon>Planctomycetia</taxon>
        <taxon>Pirellulales</taxon>
        <taxon>Lacipirellulaceae</taxon>
        <taxon>Lacipirellula</taxon>
    </lineage>
</organism>
<evidence type="ECO:0000313" key="3">
    <source>
        <dbReference type="EMBL" id="BBO31702.1"/>
    </source>
</evidence>
<dbReference type="InterPro" id="IPR052710">
    <property type="entry name" value="CAAX_protease"/>
</dbReference>
<dbReference type="PANTHER" id="PTHR36435:SF1">
    <property type="entry name" value="CAAX AMINO TERMINAL PROTEASE FAMILY PROTEIN"/>
    <property type="match status" value="1"/>
</dbReference>
<accession>A0A5K7X7A4</accession>
<dbReference type="Pfam" id="PF02517">
    <property type="entry name" value="Rce1-like"/>
    <property type="match status" value="1"/>
</dbReference>
<dbReference type="GO" id="GO:0080120">
    <property type="term" value="P:CAAX-box protein maturation"/>
    <property type="evidence" value="ECO:0007669"/>
    <property type="project" value="UniProtKB-ARBA"/>
</dbReference>
<keyword evidence="1" id="KW-1133">Transmembrane helix</keyword>
<evidence type="ECO:0000313" key="4">
    <source>
        <dbReference type="Proteomes" id="UP000326837"/>
    </source>
</evidence>
<dbReference type="GO" id="GO:0004175">
    <property type="term" value="F:endopeptidase activity"/>
    <property type="evidence" value="ECO:0007669"/>
    <property type="project" value="UniProtKB-ARBA"/>
</dbReference>
<name>A0A5K7X7A4_9BACT</name>
<keyword evidence="4" id="KW-1185">Reference proteome</keyword>
<protein>
    <recommendedName>
        <fullName evidence="2">CAAX prenyl protease 2/Lysostaphin resistance protein A-like domain-containing protein</fullName>
    </recommendedName>
</protein>
<feature type="transmembrane region" description="Helical" evidence="1">
    <location>
        <begin position="118"/>
        <end position="135"/>
    </location>
</feature>
<dbReference type="Proteomes" id="UP000326837">
    <property type="component" value="Chromosome"/>
</dbReference>
<dbReference type="InterPro" id="IPR003675">
    <property type="entry name" value="Rce1/LyrA-like_dom"/>
</dbReference>
<evidence type="ECO:0000259" key="2">
    <source>
        <dbReference type="Pfam" id="PF02517"/>
    </source>
</evidence>
<dbReference type="EMBL" id="AP021861">
    <property type="protein sequence ID" value="BBO31702.1"/>
    <property type="molecule type" value="Genomic_DNA"/>
</dbReference>
<keyword evidence="1" id="KW-0472">Membrane</keyword>
<gene>
    <name evidence="3" type="ORF">PLANPX_1314</name>
</gene>
<evidence type="ECO:0000256" key="1">
    <source>
        <dbReference type="SAM" id="Phobius"/>
    </source>
</evidence>
<feature type="transmembrane region" description="Helical" evidence="1">
    <location>
        <begin position="76"/>
        <end position="98"/>
    </location>
</feature>
<feature type="transmembrane region" description="Helical" evidence="1">
    <location>
        <begin position="140"/>
        <end position="157"/>
    </location>
</feature>
<feature type="transmembrane region" description="Helical" evidence="1">
    <location>
        <begin position="7"/>
        <end position="31"/>
    </location>
</feature>
<dbReference type="RefSeq" id="WP_152097797.1">
    <property type="nucleotide sequence ID" value="NZ_AP021861.1"/>
</dbReference>
<keyword evidence="1" id="KW-0812">Transmembrane</keyword>